<gene>
    <name evidence="1" type="ORF">RHMOL_Rhmol09G0137400</name>
</gene>
<dbReference type="EMBL" id="CM046396">
    <property type="protein sequence ID" value="KAI8538876.1"/>
    <property type="molecule type" value="Genomic_DNA"/>
</dbReference>
<protein>
    <submittedName>
        <fullName evidence="1">Uncharacterized protein</fullName>
    </submittedName>
</protein>
<keyword evidence="2" id="KW-1185">Reference proteome</keyword>
<proteinExistence type="predicted"/>
<dbReference type="Proteomes" id="UP001062846">
    <property type="component" value="Chromosome 9"/>
</dbReference>
<evidence type="ECO:0000313" key="2">
    <source>
        <dbReference type="Proteomes" id="UP001062846"/>
    </source>
</evidence>
<evidence type="ECO:0000313" key="1">
    <source>
        <dbReference type="EMBL" id="KAI8538876.1"/>
    </source>
</evidence>
<sequence length="82" mass="9033">MRSTMLRTSKLSDHASDGSDLISAMNGSKSEPSDAQSDGSKVRSTVLCILLHNTNPNSNSTLVIHHTIRQLLHVSHLYHIRL</sequence>
<name>A0ACC0MDP4_RHOML</name>
<organism evidence="1 2">
    <name type="scientific">Rhododendron molle</name>
    <name type="common">Chinese azalea</name>
    <name type="synonym">Azalea mollis</name>
    <dbReference type="NCBI Taxonomy" id="49168"/>
    <lineage>
        <taxon>Eukaryota</taxon>
        <taxon>Viridiplantae</taxon>
        <taxon>Streptophyta</taxon>
        <taxon>Embryophyta</taxon>
        <taxon>Tracheophyta</taxon>
        <taxon>Spermatophyta</taxon>
        <taxon>Magnoliopsida</taxon>
        <taxon>eudicotyledons</taxon>
        <taxon>Gunneridae</taxon>
        <taxon>Pentapetalae</taxon>
        <taxon>asterids</taxon>
        <taxon>Ericales</taxon>
        <taxon>Ericaceae</taxon>
        <taxon>Ericoideae</taxon>
        <taxon>Rhodoreae</taxon>
        <taxon>Rhododendron</taxon>
    </lineage>
</organism>
<accession>A0ACC0MDP4</accession>
<comment type="caution">
    <text evidence="1">The sequence shown here is derived from an EMBL/GenBank/DDBJ whole genome shotgun (WGS) entry which is preliminary data.</text>
</comment>
<reference evidence="1" key="1">
    <citation type="submission" date="2022-02" db="EMBL/GenBank/DDBJ databases">
        <title>Plant Genome Project.</title>
        <authorList>
            <person name="Zhang R.-G."/>
        </authorList>
    </citation>
    <scope>NUCLEOTIDE SEQUENCE</scope>
    <source>
        <strain evidence="1">AT1</strain>
    </source>
</reference>